<dbReference type="Proteomes" id="UP000556026">
    <property type="component" value="Unassembled WGS sequence"/>
</dbReference>
<proteinExistence type="predicted"/>
<dbReference type="InterPro" id="IPR001789">
    <property type="entry name" value="Sig_transdc_resp-reg_receiver"/>
</dbReference>
<dbReference type="GO" id="GO:0000160">
    <property type="term" value="P:phosphorelay signal transduction system"/>
    <property type="evidence" value="ECO:0007669"/>
    <property type="project" value="InterPro"/>
</dbReference>
<dbReference type="InterPro" id="IPR011006">
    <property type="entry name" value="CheY-like_superfamily"/>
</dbReference>
<dbReference type="SMART" id="SM00448">
    <property type="entry name" value="REC"/>
    <property type="match status" value="1"/>
</dbReference>
<feature type="domain" description="Response regulatory" evidence="3">
    <location>
        <begin position="3"/>
        <end position="119"/>
    </location>
</feature>
<name>A0A6V8MHS9_9BACT</name>
<protein>
    <submittedName>
        <fullName evidence="4">Response regulator</fullName>
    </submittedName>
</protein>
<evidence type="ECO:0000313" key="5">
    <source>
        <dbReference type="Proteomes" id="UP000556026"/>
    </source>
</evidence>
<dbReference type="EMBL" id="BLXX01000003">
    <property type="protein sequence ID" value="GFO59209.1"/>
    <property type="molecule type" value="Genomic_DNA"/>
</dbReference>
<dbReference type="PANTHER" id="PTHR45339">
    <property type="entry name" value="HYBRID SIGNAL TRANSDUCTION HISTIDINE KINASE J"/>
    <property type="match status" value="1"/>
</dbReference>
<keyword evidence="1 2" id="KW-0597">Phosphoprotein</keyword>
<evidence type="ECO:0000259" key="3">
    <source>
        <dbReference type="PROSITE" id="PS50110"/>
    </source>
</evidence>
<reference evidence="5" key="1">
    <citation type="submission" date="2020-06" db="EMBL/GenBank/DDBJ databases">
        <title>Draft genomic sequence of Geomonas sp. Red330.</title>
        <authorList>
            <person name="Itoh H."/>
            <person name="Zhenxing X."/>
            <person name="Ushijima N."/>
            <person name="Masuda Y."/>
            <person name="Shiratori Y."/>
            <person name="Senoo K."/>
        </authorList>
    </citation>
    <scope>NUCLEOTIDE SEQUENCE [LARGE SCALE GENOMIC DNA]</scope>
    <source>
        <strain evidence="5">Red330</strain>
    </source>
</reference>
<evidence type="ECO:0000256" key="2">
    <source>
        <dbReference type="PROSITE-ProRule" id="PRU00169"/>
    </source>
</evidence>
<gene>
    <name evidence="4" type="ORF">GMST_15340</name>
</gene>
<dbReference type="RefSeq" id="WP_183354041.1">
    <property type="nucleotide sequence ID" value="NZ_BLXX01000003.1"/>
</dbReference>
<evidence type="ECO:0000313" key="4">
    <source>
        <dbReference type="EMBL" id="GFO59209.1"/>
    </source>
</evidence>
<evidence type="ECO:0000256" key="1">
    <source>
        <dbReference type="ARBA" id="ARBA00022553"/>
    </source>
</evidence>
<dbReference type="AlphaFoldDB" id="A0A6V8MHS9"/>
<keyword evidence="5" id="KW-1185">Reference proteome</keyword>
<accession>A0A6V8MHS9</accession>
<feature type="modified residue" description="4-aspartylphosphate" evidence="2">
    <location>
        <position position="52"/>
    </location>
</feature>
<dbReference type="Gene3D" id="3.40.50.2300">
    <property type="match status" value="1"/>
</dbReference>
<comment type="caution">
    <text evidence="4">The sequence shown here is derived from an EMBL/GenBank/DDBJ whole genome shotgun (WGS) entry which is preliminary data.</text>
</comment>
<organism evidence="4 5">
    <name type="scientific">Geomonas silvestris</name>
    <dbReference type="NCBI Taxonomy" id="2740184"/>
    <lineage>
        <taxon>Bacteria</taxon>
        <taxon>Pseudomonadati</taxon>
        <taxon>Thermodesulfobacteriota</taxon>
        <taxon>Desulfuromonadia</taxon>
        <taxon>Geobacterales</taxon>
        <taxon>Geobacteraceae</taxon>
        <taxon>Geomonas</taxon>
    </lineage>
</organism>
<dbReference type="PANTHER" id="PTHR45339:SF3">
    <property type="entry name" value="HISTIDINE KINASE"/>
    <property type="match status" value="1"/>
</dbReference>
<dbReference type="Pfam" id="PF00072">
    <property type="entry name" value="Response_reg"/>
    <property type="match status" value="1"/>
</dbReference>
<dbReference type="PROSITE" id="PS50110">
    <property type="entry name" value="RESPONSE_REGULATORY"/>
    <property type="match status" value="1"/>
</dbReference>
<sequence>MKKVLVIEDNRDNFGLIRFALERAGYQVEAAETGSDGVSRALQSHPDLIIVDINLPDFDGYEVTRRIREGAPGRDVPIVAITSHAMLGDREKTLAAGCTAYFEKPIDPITIVEDMERAIASFRAAHAPGGRP</sequence>
<dbReference type="SUPFAM" id="SSF52172">
    <property type="entry name" value="CheY-like"/>
    <property type="match status" value="1"/>
</dbReference>